<protein>
    <submittedName>
        <fullName evidence="1">Uncharacterized protein</fullName>
    </submittedName>
</protein>
<evidence type="ECO:0000313" key="2">
    <source>
        <dbReference type="Proteomes" id="UP001469553"/>
    </source>
</evidence>
<dbReference type="EMBL" id="JAHRIP010009525">
    <property type="protein sequence ID" value="MEQ2282664.1"/>
    <property type="molecule type" value="Genomic_DNA"/>
</dbReference>
<name>A0ABV0XMG8_9TELE</name>
<sequence>MLHCAEGHWYFNIFHVLDCYQLQPWWILGQPSDVTWRDVTLWQSADPYMEALVLAGTRCNCPRCCRNQSSSV</sequence>
<dbReference type="Proteomes" id="UP001469553">
    <property type="component" value="Unassembled WGS sequence"/>
</dbReference>
<evidence type="ECO:0000313" key="1">
    <source>
        <dbReference type="EMBL" id="MEQ2282664.1"/>
    </source>
</evidence>
<comment type="caution">
    <text evidence="1">The sequence shown here is derived from an EMBL/GenBank/DDBJ whole genome shotgun (WGS) entry which is preliminary data.</text>
</comment>
<reference evidence="1 2" key="1">
    <citation type="submission" date="2021-06" db="EMBL/GenBank/DDBJ databases">
        <authorList>
            <person name="Palmer J.M."/>
        </authorList>
    </citation>
    <scope>NUCLEOTIDE SEQUENCE [LARGE SCALE GENOMIC DNA]</scope>
    <source>
        <strain evidence="1 2">AS_MEX2019</strain>
        <tissue evidence="1">Muscle</tissue>
    </source>
</reference>
<gene>
    <name evidence="1" type="ORF">AMECASPLE_003140</name>
</gene>
<organism evidence="1 2">
    <name type="scientific">Ameca splendens</name>
    <dbReference type="NCBI Taxonomy" id="208324"/>
    <lineage>
        <taxon>Eukaryota</taxon>
        <taxon>Metazoa</taxon>
        <taxon>Chordata</taxon>
        <taxon>Craniata</taxon>
        <taxon>Vertebrata</taxon>
        <taxon>Euteleostomi</taxon>
        <taxon>Actinopterygii</taxon>
        <taxon>Neopterygii</taxon>
        <taxon>Teleostei</taxon>
        <taxon>Neoteleostei</taxon>
        <taxon>Acanthomorphata</taxon>
        <taxon>Ovalentaria</taxon>
        <taxon>Atherinomorphae</taxon>
        <taxon>Cyprinodontiformes</taxon>
        <taxon>Goodeidae</taxon>
        <taxon>Ameca</taxon>
    </lineage>
</organism>
<keyword evidence="2" id="KW-1185">Reference proteome</keyword>
<accession>A0ABV0XMG8</accession>
<proteinExistence type="predicted"/>